<dbReference type="WBParaSite" id="nRc.2.0.1.t25176-RA">
    <property type="protein sequence ID" value="nRc.2.0.1.t25176-RA"/>
    <property type="gene ID" value="nRc.2.0.1.g25176"/>
</dbReference>
<name>A0A915JFB0_ROMCU</name>
<dbReference type="AlphaFoldDB" id="A0A915JFB0"/>
<organism evidence="1 2">
    <name type="scientific">Romanomermis culicivorax</name>
    <name type="common">Nematode worm</name>
    <dbReference type="NCBI Taxonomy" id="13658"/>
    <lineage>
        <taxon>Eukaryota</taxon>
        <taxon>Metazoa</taxon>
        <taxon>Ecdysozoa</taxon>
        <taxon>Nematoda</taxon>
        <taxon>Enoplea</taxon>
        <taxon>Dorylaimia</taxon>
        <taxon>Mermithida</taxon>
        <taxon>Mermithoidea</taxon>
        <taxon>Mermithidae</taxon>
        <taxon>Romanomermis</taxon>
    </lineage>
</organism>
<sequence length="101" mass="11529">FSVSALVLFIFASSRFQKQLNRVVFLFASERAVQFCVVDVQATVDHPLYYCYYRAPRPVLSAVTSIWINASHVTLKKNQDGRQMKGLKSLKLADRRRCTAS</sequence>
<protein>
    <submittedName>
        <fullName evidence="2">Secreted protein</fullName>
    </submittedName>
</protein>
<evidence type="ECO:0000313" key="2">
    <source>
        <dbReference type="WBParaSite" id="nRc.2.0.1.t25176-RA"/>
    </source>
</evidence>
<accession>A0A915JFB0</accession>
<dbReference type="Proteomes" id="UP000887565">
    <property type="component" value="Unplaced"/>
</dbReference>
<keyword evidence="1" id="KW-1185">Reference proteome</keyword>
<evidence type="ECO:0000313" key="1">
    <source>
        <dbReference type="Proteomes" id="UP000887565"/>
    </source>
</evidence>
<proteinExistence type="predicted"/>
<reference evidence="2" key="1">
    <citation type="submission" date="2022-11" db="UniProtKB">
        <authorList>
            <consortium name="WormBaseParasite"/>
        </authorList>
    </citation>
    <scope>IDENTIFICATION</scope>
</reference>